<dbReference type="SUPFAM" id="SSF48452">
    <property type="entry name" value="TPR-like"/>
    <property type="match status" value="1"/>
</dbReference>
<dbReference type="InterPro" id="IPR039565">
    <property type="entry name" value="BamD-like"/>
</dbReference>
<evidence type="ECO:0000313" key="4">
    <source>
        <dbReference type="EMBL" id="SVA54166.1"/>
    </source>
</evidence>
<organism evidence="4">
    <name type="scientific">marine metagenome</name>
    <dbReference type="NCBI Taxonomy" id="408172"/>
    <lineage>
        <taxon>unclassified sequences</taxon>
        <taxon>metagenomes</taxon>
        <taxon>ecological metagenomes</taxon>
    </lineage>
</organism>
<reference evidence="4" key="1">
    <citation type="submission" date="2018-05" db="EMBL/GenBank/DDBJ databases">
        <authorList>
            <person name="Lanie J.A."/>
            <person name="Ng W.-L."/>
            <person name="Kazmierczak K.M."/>
            <person name="Andrzejewski T.M."/>
            <person name="Davidsen T.M."/>
            <person name="Wayne K.J."/>
            <person name="Tettelin H."/>
            <person name="Glass J.I."/>
            <person name="Rusch D."/>
            <person name="Podicherti R."/>
            <person name="Tsui H.-C.T."/>
            <person name="Winkler M.E."/>
        </authorList>
    </citation>
    <scope>NUCLEOTIDE SEQUENCE</scope>
</reference>
<dbReference type="InterPro" id="IPR014162">
    <property type="entry name" value="CpoB_C"/>
</dbReference>
<dbReference type="InterPro" id="IPR011990">
    <property type="entry name" value="TPR-like_helical_dom_sf"/>
</dbReference>
<feature type="domain" description="Outer membrane lipoprotein BamD-like" evidence="3">
    <location>
        <begin position="127"/>
        <end position="245"/>
    </location>
</feature>
<evidence type="ECO:0000256" key="2">
    <source>
        <dbReference type="SAM" id="Coils"/>
    </source>
</evidence>
<feature type="non-terminal residue" evidence="4">
    <location>
        <position position="1"/>
    </location>
</feature>
<evidence type="ECO:0000259" key="3">
    <source>
        <dbReference type="Pfam" id="PF13525"/>
    </source>
</evidence>
<accession>A0A381WNR0</accession>
<evidence type="ECO:0000256" key="1">
    <source>
        <dbReference type="ARBA" id="ARBA00022729"/>
    </source>
</evidence>
<dbReference type="GO" id="GO:0051301">
    <property type="term" value="P:cell division"/>
    <property type="evidence" value="ECO:0007669"/>
    <property type="project" value="InterPro"/>
</dbReference>
<keyword evidence="1" id="KW-0732">Signal</keyword>
<sequence length="250" mass="28621">VLDKSVRLKALIIVVSIVLLGCSTFEKNLLFQKNTQNDEQIKLKIETKELSEDERKVLQNIEKNLENITLNITKLSNKNTETFKKISSKVNQLEATVARLQIALASKEEIGKKVVNQSNSMNQLGREDYQAAFELLKEGDYETARNAFIEFIDLYQDSEFLDDAKYWLAETYYAQRAYAKALEEFESIQTQFPESGKIPETILKSGFCYLELGNIEQAKQILNLVKNKYPDTSVARLAIQKLKTINSFAQ</sequence>
<dbReference type="EMBL" id="UINC01012398">
    <property type="protein sequence ID" value="SVA54166.1"/>
    <property type="molecule type" value="Genomic_DNA"/>
</dbReference>
<protein>
    <recommendedName>
        <fullName evidence="3">Outer membrane lipoprotein BamD-like domain-containing protein</fullName>
    </recommendedName>
</protein>
<dbReference type="NCBIfam" id="TIGR02795">
    <property type="entry name" value="tol_pal_ybgF"/>
    <property type="match status" value="1"/>
</dbReference>
<dbReference type="InterPro" id="IPR034706">
    <property type="entry name" value="CpoB"/>
</dbReference>
<dbReference type="AlphaFoldDB" id="A0A381WNR0"/>
<gene>
    <name evidence="4" type="ORF">METZ01_LOCUS107020</name>
</gene>
<proteinExistence type="inferred from homology"/>
<keyword evidence="2" id="KW-0175">Coiled coil</keyword>
<name>A0A381WNR0_9ZZZZ</name>
<dbReference type="HAMAP" id="MF_02066">
    <property type="entry name" value="CpoB"/>
    <property type="match status" value="1"/>
</dbReference>
<feature type="coiled-coil region" evidence="2">
    <location>
        <begin position="51"/>
        <end position="110"/>
    </location>
</feature>
<dbReference type="Pfam" id="PF13525">
    <property type="entry name" value="YfiO"/>
    <property type="match status" value="1"/>
</dbReference>
<dbReference type="Gene3D" id="1.25.40.10">
    <property type="entry name" value="Tetratricopeptide repeat domain"/>
    <property type="match status" value="1"/>
</dbReference>